<name>A0A1E4TSI5_PACTA</name>
<dbReference type="GO" id="GO:0071586">
    <property type="term" value="P:CAAX-box protein processing"/>
    <property type="evidence" value="ECO:0007669"/>
    <property type="project" value="InterPro"/>
</dbReference>
<evidence type="ECO:0000256" key="4">
    <source>
        <dbReference type="ARBA" id="ARBA00022692"/>
    </source>
</evidence>
<evidence type="ECO:0000256" key="5">
    <source>
        <dbReference type="ARBA" id="ARBA00022801"/>
    </source>
</evidence>
<dbReference type="PANTHER" id="PTHR13046">
    <property type="entry name" value="PROTEASE U48 CAAX PRENYL PROTEASE RCE1"/>
    <property type="match status" value="1"/>
</dbReference>
<dbReference type="InterPro" id="IPR003675">
    <property type="entry name" value="Rce1/LyrA-like_dom"/>
</dbReference>
<feature type="transmembrane region" description="Helical" evidence="11">
    <location>
        <begin position="189"/>
        <end position="207"/>
    </location>
</feature>
<evidence type="ECO:0000256" key="11">
    <source>
        <dbReference type="SAM" id="Phobius"/>
    </source>
</evidence>
<keyword evidence="5" id="KW-0378">Hydrolase</keyword>
<dbReference type="OrthoDB" id="271604at2759"/>
<evidence type="ECO:0000313" key="13">
    <source>
        <dbReference type="EMBL" id="ODV94723.1"/>
    </source>
</evidence>
<dbReference type="Pfam" id="PF02517">
    <property type="entry name" value="Rce1-like"/>
    <property type="match status" value="1"/>
</dbReference>
<sequence>MTLITFILLPFILKDLSFTHSVIESLVLMGVLPGFKFDAISHTYSYKAEYLLIALKDMGNSLLLVILLFNGPLINCLVVERQNLVMDLIEELKTLQGFRNYIVAPITEELIYTSSILSCFIPLNSISFTKLIVFTPILFGFAHLHHGYQLLKEGYPVTRVVINCLVQAIYTWLFGMFTKFLFLRNGGNIYSCIVVHFFCNFMGLPIFLPNDDPKFFGRWWKYCYWNLLLLGIWAFKKNLWSLTDSQLSYIEWI</sequence>
<evidence type="ECO:0000259" key="12">
    <source>
        <dbReference type="Pfam" id="PF02517"/>
    </source>
</evidence>
<keyword evidence="4 11" id="KW-0812">Transmembrane</keyword>
<protein>
    <recommendedName>
        <fullName evidence="10">intramembrane prenyl-peptidase Rce1</fullName>
        <ecNumber evidence="10">3.4.26.1</ecNumber>
    </recommendedName>
</protein>
<dbReference type="InterPro" id="IPR039731">
    <property type="entry name" value="Rce1"/>
</dbReference>
<feature type="transmembrane region" description="Helical" evidence="11">
    <location>
        <begin position="219"/>
        <end position="235"/>
    </location>
</feature>
<comment type="catalytic activity">
    <reaction evidence="9">
        <text>Hydrolyzes the peptide bond -P2-(S-farnesyl or geranylgeranyl)C-P1'-P2'-P3'-COOH where P1' and P2' are amino acids with aliphatic sidechains and P3' is any C-terminal residue.</text>
        <dbReference type="EC" id="3.4.26.1"/>
    </reaction>
</comment>
<comment type="subcellular location">
    <subcellularLocation>
        <location evidence="1">Endoplasmic reticulum membrane</location>
        <topology evidence="1">Multi-pass membrane protein</topology>
    </subcellularLocation>
</comment>
<comment type="similarity">
    <text evidence="2">Belongs to the peptidase U48 family.</text>
</comment>
<dbReference type="AlphaFoldDB" id="A0A1E4TSI5"/>
<evidence type="ECO:0000256" key="8">
    <source>
        <dbReference type="ARBA" id="ARBA00023136"/>
    </source>
</evidence>
<accession>A0A1E4TSI5</accession>
<keyword evidence="6" id="KW-0256">Endoplasmic reticulum</keyword>
<evidence type="ECO:0000256" key="3">
    <source>
        <dbReference type="ARBA" id="ARBA00022670"/>
    </source>
</evidence>
<dbReference type="EC" id="3.4.26.1" evidence="10"/>
<keyword evidence="3" id="KW-0645">Protease</keyword>
<feature type="transmembrane region" description="Helical" evidence="11">
    <location>
        <begin position="131"/>
        <end position="148"/>
    </location>
</feature>
<evidence type="ECO:0000313" key="14">
    <source>
        <dbReference type="Proteomes" id="UP000094236"/>
    </source>
</evidence>
<feature type="transmembrane region" description="Helical" evidence="11">
    <location>
        <begin position="160"/>
        <end position="182"/>
    </location>
</feature>
<dbReference type="STRING" id="669874.A0A1E4TSI5"/>
<evidence type="ECO:0000256" key="2">
    <source>
        <dbReference type="ARBA" id="ARBA00006897"/>
    </source>
</evidence>
<keyword evidence="7 11" id="KW-1133">Transmembrane helix</keyword>
<gene>
    <name evidence="13" type="ORF">PACTADRAFT_50588</name>
</gene>
<evidence type="ECO:0000256" key="7">
    <source>
        <dbReference type="ARBA" id="ARBA00022989"/>
    </source>
</evidence>
<evidence type="ECO:0000256" key="9">
    <source>
        <dbReference type="ARBA" id="ARBA00047280"/>
    </source>
</evidence>
<keyword evidence="14" id="KW-1185">Reference proteome</keyword>
<dbReference type="EMBL" id="KV454015">
    <property type="protein sequence ID" value="ODV94723.1"/>
    <property type="molecule type" value="Genomic_DNA"/>
</dbReference>
<reference evidence="14" key="1">
    <citation type="submission" date="2016-05" db="EMBL/GenBank/DDBJ databases">
        <title>Comparative genomics of biotechnologically important yeasts.</title>
        <authorList>
            <consortium name="DOE Joint Genome Institute"/>
            <person name="Riley R."/>
            <person name="Haridas S."/>
            <person name="Wolfe K.H."/>
            <person name="Lopes M.R."/>
            <person name="Hittinger C.T."/>
            <person name="Goker M."/>
            <person name="Salamov A."/>
            <person name="Wisecaver J."/>
            <person name="Long T.M."/>
            <person name="Aerts A.L."/>
            <person name="Barry K."/>
            <person name="Choi C."/>
            <person name="Clum A."/>
            <person name="Coughlan A.Y."/>
            <person name="Deshpande S."/>
            <person name="Douglass A.P."/>
            <person name="Hanson S.J."/>
            <person name="Klenk H.-P."/>
            <person name="Labutti K."/>
            <person name="Lapidus A."/>
            <person name="Lindquist E."/>
            <person name="Lipzen A."/>
            <person name="Meier-Kolthoff J.P."/>
            <person name="Ohm R.A."/>
            <person name="Otillar R.P."/>
            <person name="Pangilinan J."/>
            <person name="Peng Y."/>
            <person name="Rokas A."/>
            <person name="Rosa C.A."/>
            <person name="Scheuner C."/>
            <person name="Sibirny A.A."/>
            <person name="Slot J.C."/>
            <person name="Stielow J.B."/>
            <person name="Sun H."/>
            <person name="Kurtzman C.P."/>
            <person name="Blackwell M."/>
            <person name="Grigoriev I.V."/>
            <person name="Jeffries T.W."/>
        </authorList>
    </citation>
    <scope>NUCLEOTIDE SEQUENCE [LARGE SCALE GENOMIC DNA]</scope>
    <source>
        <strain evidence="14">NRRL Y-2460</strain>
    </source>
</reference>
<feature type="transmembrane region" description="Helical" evidence="11">
    <location>
        <begin position="61"/>
        <end position="79"/>
    </location>
</feature>
<feature type="domain" description="CAAX prenyl protease 2/Lysostaphin resistance protein A-like" evidence="12">
    <location>
        <begin position="94"/>
        <end position="202"/>
    </location>
</feature>
<dbReference type="Proteomes" id="UP000094236">
    <property type="component" value="Unassembled WGS sequence"/>
</dbReference>
<keyword evidence="8 11" id="KW-0472">Membrane</keyword>
<dbReference type="GO" id="GO:0004222">
    <property type="term" value="F:metalloendopeptidase activity"/>
    <property type="evidence" value="ECO:0007669"/>
    <property type="project" value="InterPro"/>
</dbReference>
<evidence type="ECO:0000256" key="10">
    <source>
        <dbReference type="ARBA" id="ARBA00049729"/>
    </source>
</evidence>
<proteinExistence type="inferred from homology"/>
<evidence type="ECO:0000256" key="1">
    <source>
        <dbReference type="ARBA" id="ARBA00004477"/>
    </source>
</evidence>
<dbReference type="GO" id="GO:0005789">
    <property type="term" value="C:endoplasmic reticulum membrane"/>
    <property type="evidence" value="ECO:0007669"/>
    <property type="project" value="UniProtKB-SubCell"/>
</dbReference>
<evidence type="ECO:0000256" key="6">
    <source>
        <dbReference type="ARBA" id="ARBA00022824"/>
    </source>
</evidence>
<dbReference type="PANTHER" id="PTHR13046:SF0">
    <property type="entry name" value="CAAX PRENYL PROTEASE 2"/>
    <property type="match status" value="1"/>
</dbReference>
<organism evidence="13 14">
    <name type="scientific">Pachysolen tannophilus NRRL Y-2460</name>
    <dbReference type="NCBI Taxonomy" id="669874"/>
    <lineage>
        <taxon>Eukaryota</taxon>
        <taxon>Fungi</taxon>
        <taxon>Dikarya</taxon>
        <taxon>Ascomycota</taxon>
        <taxon>Saccharomycotina</taxon>
        <taxon>Pichiomycetes</taxon>
        <taxon>Pachysolenaceae</taxon>
        <taxon>Pachysolen</taxon>
    </lineage>
</organism>